<dbReference type="AlphaFoldDB" id="A0A4Y2G3A2"/>
<protein>
    <submittedName>
        <fullName evidence="1">Uncharacterized protein</fullName>
    </submittedName>
</protein>
<dbReference type="Proteomes" id="UP000499080">
    <property type="component" value="Unassembled WGS sequence"/>
</dbReference>
<organism evidence="1 2">
    <name type="scientific">Araneus ventricosus</name>
    <name type="common">Orbweaver spider</name>
    <name type="synonym">Epeira ventricosa</name>
    <dbReference type="NCBI Taxonomy" id="182803"/>
    <lineage>
        <taxon>Eukaryota</taxon>
        <taxon>Metazoa</taxon>
        <taxon>Ecdysozoa</taxon>
        <taxon>Arthropoda</taxon>
        <taxon>Chelicerata</taxon>
        <taxon>Arachnida</taxon>
        <taxon>Araneae</taxon>
        <taxon>Araneomorphae</taxon>
        <taxon>Entelegynae</taxon>
        <taxon>Araneoidea</taxon>
        <taxon>Araneidae</taxon>
        <taxon>Araneus</taxon>
    </lineage>
</organism>
<name>A0A4Y2G3A2_ARAVE</name>
<accession>A0A4Y2G3A2</accession>
<sequence>MSKSIGWLLLSNCPKVFPHRECTLGKSFRFRLKMGGGGGQATLDDIFRRHKLSYETKIVKFGRVVEAGGLGEECFLWGKTFGQFASNNYPTDFDNFYII</sequence>
<proteinExistence type="predicted"/>
<evidence type="ECO:0000313" key="1">
    <source>
        <dbReference type="EMBL" id="GBM47266.1"/>
    </source>
</evidence>
<gene>
    <name evidence="1" type="ORF">AVEN_248768_1</name>
</gene>
<comment type="caution">
    <text evidence="1">The sequence shown here is derived from an EMBL/GenBank/DDBJ whole genome shotgun (WGS) entry which is preliminary data.</text>
</comment>
<keyword evidence="2" id="KW-1185">Reference proteome</keyword>
<reference evidence="1 2" key="1">
    <citation type="journal article" date="2019" name="Sci. Rep.">
        <title>Orb-weaving spider Araneus ventricosus genome elucidates the spidroin gene catalogue.</title>
        <authorList>
            <person name="Kono N."/>
            <person name="Nakamura H."/>
            <person name="Ohtoshi R."/>
            <person name="Moran D.A.P."/>
            <person name="Shinohara A."/>
            <person name="Yoshida Y."/>
            <person name="Fujiwara M."/>
            <person name="Mori M."/>
            <person name="Tomita M."/>
            <person name="Arakawa K."/>
        </authorList>
    </citation>
    <scope>NUCLEOTIDE SEQUENCE [LARGE SCALE GENOMIC DNA]</scope>
</reference>
<dbReference type="EMBL" id="BGPR01252747">
    <property type="protein sequence ID" value="GBM47266.1"/>
    <property type="molecule type" value="Genomic_DNA"/>
</dbReference>
<evidence type="ECO:0000313" key="2">
    <source>
        <dbReference type="Proteomes" id="UP000499080"/>
    </source>
</evidence>